<evidence type="ECO:0000313" key="1">
    <source>
        <dbReference type="EMBL" id="CAL1260983.1"/>
    </source>
</evidence>
<comment type="caution">
    <text evidence="1">The sequence shown here is derived from an EMBL/GenBank/DDBJ whole genome shotgun (WGS) entry which is preliminary data.</text>
</comment>
<sequence>MKMKRLDLILQLLVAPHLILPNQYLPAISSLPVGMEFLCLRTSSEKAKG</sequence>
<reference evidence="1 2" key="1">
    <citation type="submission" date="2024-04" db="EMBL/GenBank/DDBJ databases">
        <authorList>
            <person name="Rising A."/>
            <person name="Reimegard J."/>
            <person name="Sonavane S."/>
            <person name="Akerstrom W."/>
            <person name="Nylinder S."/>
            <person name="Hedman E."/>
            <person name="Kallberg Y."/>
        </authorList>
    </citation>
    <scope>NUCLEOTIDE SEQUENCE [LARGE SCALE GENOMIC DNA]</scope>
</reference>
<dbReference type="EMBL" id="CAXIEN010000001">
    <property type="protein sequence ID" value="CAL1260983.1"/>
    <property type="molecule type" value="Genomic_DNA"/>
</dbReference>
<evidence type="ECO:0000313" key="2">
    <source>
        <dbReference type="Proteomes" id="UP001497382"/>
    </source>
</evidence>
<name>A0AAV1YQ92_9ARAC</name>
<accession>A0AAV1YQ92</accession>
<protein>
    <submittedName>
        <fullName evidence="1">Uncharacterized protein</fullName>
    </submittedName>
</protein>
<proteinExistence type="predicted"/>
<gene>
    <name evidence="1" type="ORF">LARSCL_LOCUS142</name>
</gene>
<dbReference type="AlphaFoldDB" id="A0AAV1YQ92"/>
<keyword evidence="2" id="KW-1185">Reference proteome</keyword>
<organism evidence="1 2">
    <name type="scientific">Larinioides sclopetarius</name>
    <dbReference type="NCBI Taxonomy" id="280406"/>
    <lineage>
        <taxon>Eukaryota</taxon>
        <taxon>Metazoa</taxon>
        <taxon>Ecdysozoa</taxon>
        <taxon>Arthropoda</taxon>
        <taxon>Chelicerata</taxon>
        <taxon>Arachnida</taxon>
        <taxon>Araneae</taxon>
        <taxon>Araneomorphae</taxon>
        <taxon>Entelegynae</taxon>
        <taxon>Araneoidea</taxon>
        <taxon>Araneidae</taxon>
        <taxon>Larinioides</taxon>
    </lineage>
</organism>
<dbReference type="Proteomes" id="UP001497382">
    <property type="component" value="Unassembled WGS sequence"/>
</dbReference>